<evidence type="ECO:0000256" key="1">
    <source>
        <dbReference type="ARBA" id="ARBA00003822"/>
    </source>
</evidence>
<comment type="caution">
    <text evidence="9">The sequence shown here is derived from an EMBL/GenBank/DDBJ whole genome shotgun (WGS) entry which is preliminary data.</text>
</comment>
<dbReference type="RefSeq" id="WP_101974764.1">
    <property type="nucleotide sequence ID" value="NZ_CP138857.1"/>
</dbReference>
<evidence type="ECO:0000256" key="5">
    <source>
        <dbReference type="ARBA" id="ARBA00048772"/>
    </source>
</evidence>
<dbReference type="PRINTS" id="PR00100">
    <property type="entry name" value="AOTCASE"/>
</dbReference>
<dbReference type="GO" id="GO:0019240">
    <property type="term" value="P:citrulline biosynthetic process"/>
    <property type="evidence" value="ECO:0007669"/>
    <property type="project" value="TreeGrafter"/>
</dbReference>
<evidence type="ECO:0000256" key="4">
    <source>
        <dbReference type="ARBA" id="ARBA00022679"/>
    </source>
</evidence>
<comment type="similarity">
    <text evidence="2">Belongs to the aspartate/ornithine carbamoyltransferase superfamily. OTCase family.</text>
</comment>
<dbReference type="InterPro" id="IPR006132">
    <property type="entry name" value="Asp/Orn_carbamoyltranf_P-bd"/>
</dbReference>
<evidence type="ECO:0000259" key="8">
    <source>
        <dbReference type="Pfam" id="PF02729"/>
    </source>
</evidence>
<feature type="domain" description="Aspartate/ornithine carbamoyltransferase carbamoyl-P binding" evidence="8">
    <location>
        <begin position="7"/>
        <end position="145"/>
    </location>
</feature>
<dbReference type="Proteomes" id="UP001229251">
    <property type="component" value="Unassembled WGS sequence"/>
</dbReference>
<dbReference type="PANTHER" id="PTHR45753:SF2">
    <property type="entry name" value="ORNITHINE CARBAMOYLTRANSFERASE"/>
    <property type="match status" value="1"/>
</dbReference>
<dbReference type="AlphaFoldDB" id="A0AAJ1V426"/>
<evidence type="ECO:0000313" key="10">
    <source>
        <dbReference type="Proteomes" id="UP001229251"/>
    </source>
</evidence>
<feature type="domain" description="Aspartate/ornithine carbamoyltransferase Asp/Orn-binding" evidence="7">
    <location>
        <begin position="153"/>
        <end position="367"/>
    </location>
</feature>
<dbReference type="InterPro" id="IPR006131">
    <property type="entry name" value="Asp_carbamoyltransf_Asp/Orn-bd"/>
</dbReference>
<evidence type="ECO:0000256" key="6">
    <source>
        <dbReference type="RuleBase" id="RU003634"/>
    </source>
</evidence>
<protein>
    <recommendedName>
        <fullName evidence="3">ornithine carbamoyltransferase</fullName>
        <ecNumber evidence="3">2.1.3.3</ecNumber>
    </recommendedName>
</protein>
<proteinExistence type="inferred from homology"/>
<dbReference type="GO" id="GO:0004585">
    <property type="term" value="F:ornithine carbamoyltransferase activity"/>
    <property type="evidence" value="ECO:0007669"/>
    <property type="project" value="UniProtKB-EC"/>
</dbReference>
<evidence type="ECO:0000259" key="7">
    <source>
        <dbReference type="Pfam" id="PF00185"/>
    </source>
</evidence>
<dbReference type="InterPro" id="IPR036901">
    <property type="entry name" value="Asp/Orn_carbamoylTrfase_sf"/>
</dbReference>
<dbReference type="InterPro" id="IPR002292">
    <property type="entry name" value="Orn/put_carbamltrans"/>
</dbReference>
<accession>A0AAJ1V426</accession>
<dbReference type="PANTHER" id="PTHR45753">
    <property type="entry name" value="ORNITHINE CARBAMOYLTRANSFERASE, MITOCHONDRIAL"/>
    <property type="match status" value="1"/>
</dbReference>
<keyword evidence="4 6" id="KW-0808">Transferase</keyword>
<name>A0AAJ1V426_9LACT</name>
<dbReference type="GO" id="GO:0042450">
    <property type="term" value="P:L-arginine biosynthetic process via ornithine"/>
    <property type="evidence" value="ECO:0007669"/>
    <property type="project" value="TreeGrafter"/>
</dbReference>
<comment type="catalytic activity">
    <reaction evidence="5">
        <text>carbamoyl phosphate + L-ornithine = L-citrulline + phosphate + H(+)</text>
        <dbReference type="Rhea" id="RHEA:19513"/>
        <dbReference type="ChEBI" id="CHEBI:15378"/>
        <dbReference type="ChEBI" id="CHEBI:43474"/>
        <dbReference type="ChEBI" id="CHEBI:46911"/>
        <dbReference type="ChEBI" id="CHEBI:57743"/>
        <dbReference type="ChEBI" id="CHEBI:58228"/>
        <dbReference type="EC" id="2.1.3.3"/>
    </reaction>
</comment>
<dbReference type="SUPFAM" id="SSF53671">
    <property type="entry name" value="Aspartate/ornithine carbamoyltransferase"/>
    <property type="match status" value="1"/>
</dbReference>
<sequence>MESIKGKHFLAWEDFTPSEINYLLDLAHQLKSEKRDFKSQRELVGRNLLMLFQMNSTRTRCSFEVSGQDLGMGTTFLSQSHFGDTETIKDSMRVFSSMYDCICYRGAEHSLLKEMADESSIPIINAYTNHQHPTQILADAMTLQEVWGKDNLKGKTICFIGRGGAVNSFSYAVMSAMLGMNFVYITSYMGLDEALSKLTPEQLELYRKFIPEGVENPNWNSEMEPHKRKIVEDLYAKYSPECTFIETDDINAIKGVDMITTENWGFFTDPVETWLPGIYRFSPYQVNKELLAKTENPDVIVMHMLPSTHNMNHASGQRLLSVIEDENLKNFLEKGMEVTDEVFEQFADVIFREAENRMHTIKAVIKAVTE</sequence>
<evidence type="ECO:0000256" key="3">
    <source>
        <dbReference type="ARBA" id="ARBA00013007"/>
    </source>
</evidence>
<dbReference type="Pfam" id="PF02729">
    <property type="entry name" value="OTCace_N"/>
    <property type="match status" value="1"/>
</dbReference>
<dbReference type="InterPro" id="IPR006130">
    <property type="entry name" value="Asp/Orn_carbamoylTrfase"/>
</dbReference>
<dbReference type="Gene3D" id="3.40.50.1370">
    <property type="entry name" value="Aspartate/ornithine carbamoyltransferase"/>
    <property type="match status" value="4"/>
</dbReference>
<dbReference type="GO" id="GO:0016597">
    <property type="term" value="F:amino acid binding"/>
    <property type="evidence" value="ECO:0007669"/>
    <property type="project" value="InterPro"/>
</dbReference>
<dbReference type="PRINTS" id="PR00102">
    <property type="entry name" value="OTCASE"/>
</dbReference>
<reference evidence="9" key="1">
    <citation type="submission" date="2023-05" db="EMBL/GenBank/DDBJ databases">
        <title>Cataloging the Phylogenetic Diversity of Human Bladder Bacteria.</title>
        <authorList>
            <person name="Du J."/>
        </authorList>
    </citation>
    <scope>NUCLEOTIDE SEQUENCE</scope>
    <source>
        <strain evidence="9">UMB1231</strain>
    </source>
</reference>
<gene>
    <name evidence="9" type="ORF">QP433_08925</name>
</gene>
<evidence type="ECO:0000313" key="9">
    <source>
        <dbReference type="EMBL" id="MDK7188091.1"/>
    </source>
</evidence>
<dbReference type="EMBL" id="JASOOE010000025">
    <property type="protein sequence ID" value="MDK7188091.1"/>
    <property type="molecule type" value="Genomic_DNA"/>
</dbReference>
<evidence type="ECO:0000256" key="2">
    <source>
        <dbReference type="ARBA" id="ARBA00007805"/>
    </source>
</evidence>
<organism evidence="9 10">
    <name type="scientific">Facklamia hominis</name>
    <dbReference type="NCBI Taxonomy" id="178214"/>
    <lineage>
        <taxon>Bacteria</taxon>
        <taxon>Bacillati</taxon>
        <taxon>Bacillota</taxon>
        <taxon>Bacilli</taxon>
        <taxon>Lactobacillales</taxon>
        <taxon>Aerococcaceae</taxon>
        <taxon>Facklamia</taxon>
    </lineage>
</organism>
<dbReference type="Pfam" id="PF00185">
    <property type="entry name" value="OTCace"/>
    <property type="match status" value="1"/>
</dbReference>
<dbReference type="EC" id="2.1.3.3" evidence="3"/>
<comment type="function">
    <text evidence="1">Reversibly catalyzes the transfer of the carbamoyl group from carbamoyl phosphate (CP) to the N(epsilon) atom of ornithine (ORN) to produce L-citrulline.</text>
</comment>